<dbReference type="EMBL" id="CAJOBH010084572">
    <property type="protein sequence ID" value="CAF4533500.1"/>
    <property type="molecule type" value="Genomic_DNA"/>
</dbReference>
<dbReference type="EMBL" id="CAJOBI010126217">
    <property type="protein sequence ID" value="CAF4702191.1"/>
    <property type="molecule type" value="Genomic_DNA"/>
</dbReference>
<organism evidence="1 6">
    <name type="scientific">Rotaria magnacalcarata</name>
    <dbReference type="NCBI Taxonomy" id="392030"/>
    <lineage>
        <taxon>Eukaryota</taxon>
        <taxon>Metazoa</taxon>
        <taxon>Spiralia</taxon>
        <taxon>Gnathifera</taxon>
        <taxon>Rotifera</taxon>
        <taxon>Eurotatoria</taxon>
        <taxon>Bdelloidea</taxon>
        <taxon>Philodinida</taxon>
        <taxon>Philodinidae</taxon>
        <taxon>Rotaria</taxon>
    </lineage>
</organism>
<name>A0A8S2WKX6_9BILA</name>
<evidence type="ECO:0000313" key="3">
    <source>
        <dbReference type="EMBL" id="CAF4702191.1"/>
    </source>
</evidence>
<evidence type="ECO:0000313" key="6">
    <source>
        <dbReference type="Proteomes" id="UP000681967"/>
    </source>
</evidence>
<dbReference type="EMBL" id="CAJOBJ010342276">
    <property type="protein sequence ID" value="CAF5196485.1"/>
    <property type="molecule type" value="Genomic_DNA"/>
</dbReference>
<proteinExistence type="predicted"/>
<dbReference type="EMBL" id="CAJOBI010150810">
    <property type="protein sequence ID" value="CAF4809970.1"/>
    <property type="molecule type" value="Genomic_DNA"/>
</dbReference>
<accession>A0A8S2WKX6</accession>
<gene>
    <name evidence="1" type="ORF">BYL167_LOCUS33545</name>
    <name evidence="2" type="ORF">BYL167_LOCUS37403</name>
    <name evidence="5" type="ORF">GIL414_LOCUS75074</name>
    <name evidence="3" type="ORF">SMN809_LOCUS43097</name>
    <name evidence="4" type="ORF">SMN809_LOCUS47551</name>
</gene>
<dbReference type="EMBL" id="CAJOBH010065510">
    <property type="protein sequence ID" value="CAF4446244.1"/>
    <property type="molecule type" value="Genomic_DNA"/>
</dbReference>
<dbReference type="Proteomes" id="UP000681720">
    <property type="component" value="Unassembled WGS sequence"/>
</dbReference>
<dbReference type="AlphaFoldDB" id="A0A8S2WKX6"/>
<evidence type="ECO:0000313" key="4">
    <source>
        <dbReference type="EMBL" id="CAF4809970.1"/>
    </source>
</evidence>
<reference evidence="1" key="1">
    <citation type="submission" date="2021-02" db="EMBL/GenBank/DDBJ databases">
        <authorList>
            <person name="Nowell W R."/>
        </authorList>
    </citation>
    <scope>NUCLEOTIDE SEQUENCE</scope>
</reference>
<evidence type="ECO:0000313" key="1">
    <source>
        <dbReference type="EMBL" id="CAF4446244.1"/>
    </source>
</evidence>
<evidence type="ECO:0000313" key="5">
    <source>
        <dbReference type="EMBL" id="CAF5196485.1"/>
    </source>
</evidence>
<comment type="caution">
    <text evidence="1">The sequence shown here is derived from an EMBL/GenBank/DDBJ whole genome shotgun (WGS) entry which is preliminary data.</text>
</comment>
<dbReference type="Proteomes" id="UP000681967">
    <property type="component" value="Unassembled WGS sequence"/>
</dbReference>
<feature type="non-terminal residue" evidence="1">
    <location>
        <position position="1"/>
    </location>
</feature>
<sequence length="35" mass="3788">MCAAATVTSYEGGSFKAFLAKAKDEFQVKYDKPGQ</sequence>
<dbReference type="Proteomes" id="UP000676336">
    <property type="component" value="Unassembled WGS sequence"/>
</dbReference>
<protein>
    <submittedName>
        <fullName evidence="1">Uncharacterized protein</fullName>
    </submittedName>
</protein>
<evidence type="ECO:0000313" key="2">
    <source>
        <dbReference type="EMBL" id="CAF4533500.1"/>
    </source>
</evidence>